<organism evidence="2">
    <name type="scientific">Tetraselmis sp. GSL018</name>
    <dbReference type="NCBI Taxonomy" id="582737"/>
    <lineage>
        <taxon>Eukaryota</taxon>
        <taxon>Viridiplantae</taxon>
        <taxon>Chlorophyta</taxon>
        <taxon>core chlorophytes</taxon>
        <taxon>Chlorodendrophyceae</taxon>
        <taxon>Chlorodendrales</taxon>
        <taxon>Chlorodendraceae</taxon>
        <taxon>Tetraselmis</taxon>
    </lineage>
</organism>
<name>A0A061S6Y1_9CHLO</name>
<evidence type="ECO:0000256" key="1">
    <source>
        <dbReference type="SAM" id="MobiDB-lite"/>
    </source>
</evidence>
<dbReference type="AlphaFoldDB" id="A0A061S6Y1"/>
<feature type="compositionally biased region" description="Polar residues" evidence="1">
    <location>
        <begin position="1"/>
        <end position="27"/>
    </location>
</feature>
<feature type="region of interest" description="Disordered" evidence="1">
    <location>
        <begin position="1"/>
        <end position="51"/>
    </location>
</feature>
<feature type="non-terminal residue" evidence="2">
    <location>
        <position position="1"/>
    </location>
</feature>
<accession>A0A061S6Y1</accession>
<protein>
    <submittedName>
        <fullName evidence="2">Uncharacterized protein</fullName>
    </submittedName>
</protein>
<evidence type="ECO:0000313" key="2">
    <source>
        <dbReference type="EMBL" id="JAC80937.1"/>
    </source>
</evidence>
<feature type="compositionally biased region" description="Polar residues" evidence="1">
    <location>
        <begin position="37"/>
        <end position="51"/>
    </location>
</feature>
<proteinExistence type="predicted"/>
<sequence>SESSTVSSAMATNNRGPSDQLGNQDGTDANHLHDAPETQTNAWPRSFQTKF</sequence>
<gene>
    <name evidence="2" type="ORF">TSPGSL018_9063</name>
</gene>
<dbReference type="EMBL" id="GBEZ01004267">
    <property type="protein sequence ID" value="JAC80937.1"/>
    <property type="molecule type" value="Transcribed_RNA"/>
</dbReference>
<reference evidence="2" key="1">
    <citation type="submission" date="2014-05" db="EMBL/GenBank/DDBJ databases">
        <title>The transcriptome of the halophilic microalga Tetraselmis sp. GSL018 isolated from the Great Salt Lake, Utah.</title>
        <authorList>
            <person name="Jinkerson R.E."/>
            <person name="D'Adamo S."/>
            <person name="Posewitz M.C."/>
        </authorList>
    </citation>
    <scope>NUCLEOTIDE SEQUENCE</scope>
    <source>
        <strain evidence="2">GSL018</strain>
    </source>
</reference>